<dbReference type="PANTHER" id="PTHR23513:SF6">
    <property type="entry name" value="MAJOR FACILITATOR SUPERFAMILY ASSOCIATED DOMAIN-CONTAINING PROTEIN"/>
    <property type="match status" value="1"/>
</dbReference>
<evidence type="ECO:0000256" key="1">
    <source>
        <dbReference type="ARBA" id="ARBA00004651"/>
    </source>
</evidence>
<dbReference type="Pfam" id="PF05977">
    <property type="entry name" value="MFS_3"/>
    <property type="match status" value="1"/>
</dbReference>
<organism evidence="8 9">
    <name type="scientific">Dactylosporangium salmoneum</name>
    <dbReference type="NCBI Taxonomy" id="53361"/>
    <lineage>
        <taxon>Bacteria</taxon>
        <taxon>Bacillati</taxon>
        <taxon>Actinomycetota</taxon>
        <taxon>Actinomycetes</taxon>
        <taxon>Micromonosporales</taxon>
        <taxon>Micromonosporaceae</taxon>
        <taxon>Dactylosporangium</taxon>
    </lineage>
</organism>
<evidence type="ECO:0000256" key="4">
    <source>
        <dbReference type="ARBA" id="ARBA00022692"/>
    </source>
</evidence>
<keyword evidence="9" id="KW-1185">Reference proteome</keyword>
<accession>A0ABN3I2J3</accession>
<dbReference type="EMBL" id="BAAARV010000135">
    <property type="protein sequence ID" value="GAA2393395.1"/>
    <property type="molecule type" value="Genomic_DNA"/>
</dbReference>
<feature type="transmembrane region" description="Helical" evidence="7">
    <location>
        <begin position="38"/>
        <end position="62"/>
    </location>
</feature>
<gene>
    <name evidence="8" type="ORF">GCM10010170_106510</name>
</gene>
<feature type="transmembrane region" description="Helical" evidence="7">
    <location>
        <begin position="7"/>
        <end position="32"/>
    </location>
</feature>
<evidence type="ECO:0000256" key="6">
    <source>
        <dbReference type="ARBA" id="ARBA00023136"/>
    </source>
</evidence>
<keyword evidence="2" id="KW-0813">Transport</keyword>
<evidence type="ECO:0000256" key="7">
    <source>
        <dbReference type="SAM" id="Phobius"/>
    </source>
</evidence>
<feature type="transmembrane region" description="Helical" evidence="7">
    <location>
        <begin position="241"/>
        <end position="263"/>
    </location>
</feature>
<dbReference type="InterPro" id="IPR036259">
    <property type="entry name" value="MFS_trans_sf"/>
</dbReference>
<dbReference type="PANTHER" id="PTHR23513">
    <property type="entry name" value="INTEGRAL MEMBRANE EFFLUX PROTEIN-RELATED"/>
    <property type="match status" value="1"/>
</dbReference>
<feature type="transmembrane region" description="Helical" evidence="7">
    <location>
        <begin position="332"/>
        <end position="358"/>
    </location>
</feature>
<feature type="transmembrane region" description="Helical" evidence="7">
    <location>
        <begin position="275"/>
        <end position="293"/>
    </location>
</feature>
<dbReference type="Gene3D" id="1.20.1250.20">
    <property type="entry name" value="MFS general substrate transporter like domains"/>
    <property type="match status" value="1"/>
</dbReference>
<feature type="transmembrane region" description="Helical" evidence="7">
    <location>
        <begin position="299"/>
        <end position="320"/>
    </location>
</feature>
<comment type="caution">
    <text evidence="8">The sequence shown here is derived from an EMBL/GenBank/DDBJ whole genome shotgun (WGS) entry which is preliminary data.</text>
</comment>
<evidence type="ECO:0000313" key="8">
    <source>
        <dbReference type="EMBL" id="GAA2393395.1"/>
    </source>
</evidence>
<dbReference type="RefSeq" id="WP_344620438.1">
    <property type="nucleotide sequence ID" value="NZ_BAAARV010000135.1"/>
</dbReference>
<dbReference type="SUPFAM" id="SSF103473">
    <property type="entry name" value="MFS general substrate transporter"/>
    <property type="match status" value="1"/>
</dbReference>
<evidence type="ECO:0000256" key="3">
    <source>
        <dbReference type="ARBA" id="ARBA00022475"/>
    </source>
</evidence>
<feature type="transmembrane region" description="Helical" evidence="7">
    <location>
        <begin position="214"/>
        <end position="235"/>
    </location>
</feature>
<evidence type="ECO:0000256" key="5">
    <source>
        <dbReference type="ARBA" id="ARBA00022989"/>
    </source>
</evidence>
<dbReference type="Proteomes" id="UP001501444">
    <property type="component" value="Unassembled WGS sequence"/>
</dbReference>
<keyword evidence="6 7" id="KW-0472">Membrane</keyword>
<keyword evidence="4 7" id="KW-0812">Transmembrane</keyword>
<feature type="transmembrane region" description="Helical" evidence="7">
    <location>
        <begin position="154"/>
        <end position="179"/>
    </location>
</feature>
<protein>
    <submittedName>
        <fullName evidence="8">MFS transporter</fullName>
    </submittedName>
</protein>
<keyword evidence="3" id="KW-1003">Cell membrane</keyword>
<reference evidence="8 9" key="1">
    <citation type="journal article" date="2019" name="Int. J. Syst. Evol. Microbiol.">
        <title>The Global Catalogue of Microorganisms (GCM) 10K type strain sequencing project: providing services to taxonomists for standard genome sequencing and annotation.</title>
        <authorList>
            <consortium name="The Broad Institute Genomics Platform"/>
            <consortium name="The Broad Institute Genome Sequencing Center for Infectious Disease"/>
            <person name="Wu L."/>
            <person name="Ma J."/>
        </authorList>
    </citation>
    <scope>NUCLEOTIDE SEQUENCE [LARGE SCALE GENOMIC DNA]</scope>
    <source>
        <strain evidence="8 9">JCM 3272</strain>
    </source>
</reference>
<feature type="transmembrane region" description="Helical" evidence="7">
    <location>
        <begin position="87"/>
        <end position="113"/>
    </location>
</feature>
<comment type="subcellular location">
    <subcellularLocation>
        <location evidence="1">Cell membrane</location>
        <topology evidence="1">Multi-pass membrane protein</topology>
    </subcellularLocation>
</comment>
<evidence type="ECO:0000256" key="2">
    <source>
        <dbReference type="ARBA" id="ARBA00022448"/>
    </source>
</evidence>
<proteinExistence type="predicted"/>
<keyword evidence="5 7" id="KW-1133">Transmembrane helix</keyword>
<evidence type="ECO:0000313" key="9">
    <source>
        <dbReference type="Proteomes" id="UP001501444"/>
    </source>
</evidence>
<sequence length="403" mass="41171">MAVFWRWWTAGAVSSAGTAVGAVALPLTALIALDATPLQMGVVAAAGYVAWLVIGMPAGVLVQRLPLRGAQIAADLVRAAAVASVPLSWYLGALTIAQLVAVALVVSLANVVFGVANATFLPSIVPPERLEARNSLNSATEAVTTLGGPAVAGLLVQALGAVPVLFVDAVSYLCSAALLRTLPPRRAGASAERPLIRDGLRFVARHPVMGPGMWTAAAVNFVCGAQLALFPLYLVRDLHTPPGWVGLLLAVEGAGTLLGAALTTRVTARLGTARALLLASAVAVSGAMIIPLGTAWAAYAAFVLGSVVFAGGVVVMSVTMRTYRQLASPPDLLARVIATVRFVSWGAIPIGSLLAGLFAGHAGARPALFAFGAATVLAPLALLRSPIRRLRDLTDYAPAPAVA</sequence>
<name>A0ABN3I2J3_9ACTN</name>
<dbReference type="InterPro" id="IPR010290">
    <property type="entry name" value="TM_effector"/>
</dbReference>
<dbReference type="CDD" id="cd06173">
    <property type="entry name" value="MFS_MefA_like"/>
    <property type="match status" value="1"/>
</dbReference>
<feature type="transmembrane region" description="Helical" evidence="7">
    <location>
        <begin position="364"/>
        <end position="383"/>
    </location>
</feature>